<feature type="binding site" evidence="3">
    <location>
        <position position="59"/>
    </location>
    <ligand>
        <name>a divalent metal cation</name>
        <dbReference type="ChEBI" id="CHEBI:60240"/>
    </ligand>
</feature>
<feature type="binding site" evidence="3">
    <location>
        <position position="149"/>
    </location>
    <ligand>
        <name>a divalent metal cation</name>
        <dbReference type="ChEBI" id="CHEBI:60240"/>
    </ligand>
</feature>
<protein>
    <submittedName>
        <fullName evidence="4">Uncharacterized damage-inducible protein DinB (Forms a four-helix bundle)</fullName>
    </submittedName>
</protein>
<dbReference type="SUPFAM" id="SSF109854">
    <property type="entry name" value="DinB/YfiT-like putative metalloenzymes"/>
    <property type="match status" value="1"/>
</dbReference>
<evidence type="ECO:0000313" key="4">
    <source>
        <dbReference type="EMBL" id="SHK21056.1"/>
    </source>
</evidence>
<dbReference type="InterPro" id="IPR034660">
    <property type="entry name" value="DinB/YfiT-like"/>
</dbReference>
<dbReference type="EMBL" id="FRAB01000016">
    <property type="protein sequence ID" value="SHK21056.1"/>
    <property type="molecule type" value="Genomic_DNA"/>
</dbReference>
<evidence type="ECO:0000313" key="5">
    <source>
        <dbReference type="Proteomes" id="UP000184395"/>
    </source>
</evidence>
<feature type="binding site" evidence="3">
    <location>
        <position position="145"/>
    </location>
    <ligand>
        <name>a divalent metal cation</name>
        <dbReference type="ChEBI" id="CHEBI:60240"/>
    </ligand>
</feature>
<evidence type="ECO:0000256" key="2">
    <source>
        <dbReference type="ARBA" id="ARBA00022723"/>
    </source>
</evidence>
<dbReference type="PANTHER" id="PTHR37302:SF3">
    <property type="entry name" value="DAMAGE-INDUCIBLE PROTEIN DINB"/>
    <property type="match status" value="1"/>
</dbReference>
<evidence type="ECO:0000256" key="1">
    <source>
        <dbReference type="ARBA" id="ARBA00008635"/>
    </source>
</evidence>
<dbReference type="PANTHER" id="PTHR37302">
    <property type="entry name" value="SLR1116 PROTEIN"/>
    <property type="match status" value="1"/>
</dbReference>
<evidence type="ECO:0000256" key="3">
    <source>
        <dbReference type="PIRSR" id="PIRSR607837-1"/>
    </source>
</evidence>
<dbReference type="GO" id="GO:0046872">
    <property type="term" value="F:metal ion binding"/>
    <property type="evidence" value="ECO:0007669"/>
    <property type="project" value="UniProtKB-KW"/>
</dbReference>
<dbReference type="Gene3D" id="1.20.120.450">
    <property type="entry name" value="dinb family like domain"/>
    <property type="match status" value="1"/>
</dbReference>
<keyword evidence="2 3" id="KW-0479">Metal-binding</keyword>
<proteinExistence type="inferred from homology"/>
<dbReference type="AlphaFoldDB" id="A0A1M6QLF4"/>
<organism evidence="4 5">
    <name type="scientific">Paraburkholderia terricola</name>
    <dbReference type="NCBI Taxonomy" id="169427"/>
    <lineage>
        <taxon>Bacteria</taxon>
        <taxon>Pseudomonadati</taxon>
        <taxon>Pseudomonadota</taxon>
        <taxon>Betaproteobacteria</taxon>
        <taxon>Burkholderiales</taxon>
        <taxon>Burkholderiaceae</taxon>
        <taxon>Paraburkholderia</taxon>
    </lineage>
</organism>
<dbReference type="InterPro" id="IPR007837">
    <property type="entry name" value="DinB"/>
</dbReference>
<dbReference type="RefSeq" id="WP_073429601.1">
    <property type="nucleotide sequence ID" value="NZ_CADFGY010000013.1"/>
</dbReference>
<reference evidence="4 5" key="1">
    <citation type="submission" date="2016-11" db="EMBL/GenBank/DDBJ databases">
        <authorList>
            <person name="Jaros S."/>
            <person name="Januszkiewicz K."/>
            <person name="Wedrychowicz H."/>
        </authorList>
    </citation>
    <scope>NUCLEOTIDE SEQUENCE [LARGE SCALE GENOMIC DNA]</scope>
    <source>
        <strain evidence="4 5">LMG 20594</strain>
    </source>
</reference>
<sequence>MPPSDAPATNLLSAHFADMARNNAWSNLRLYRACLTLTDQAFAEHRVSFFPSLQLTLNHILLVDRYYFDALVDGGEGLTIFDNELPYPRAAELWDAQARSDQQLLAFCESLRDEDLHREVRIDRGPAVGVQREKIGGVLPHVFVHQIHHRGQVHAMLSGTTAAPPQLDEFFLAADAPLRVAELRDLNSMRESA</sequence>
<name>A0A1M6QLF4_9BURK</name>
<gene>
    <name evidence="4" type="ORF">SAMN05192548_10167</name>
</gene>
<dbReference type="Pfam" id="PF05163">
    <property type="entry name" value="DinB"/>
    <property type="match status" value="1"/>
</dbReference>
<dbReference type="Proteomes" id="UP000184395">
    <property type="component" value="Unassembled WGS sequence"/>
</dbReference>
<accession>A0A1M6QLF4</accession>
<comment type="similarity">
    <text evidence="1">Belongs to the DinB family.</text>
</comment>